<dbReference type="SUPFAM" id="SSF46565">
    <property type="entry name" value="Chaperone J-domain"/>
    <property type="match status" value="1"/>
</dbReference>
<dbReference type="PANTHER" id="PTHR44137">
    <property type="entry name" value="BNAC03G44070D PROTEIN"/>
    <property type="match status" value="1"/>
</dbReference>
<dbReference type="PROSITE" id="PS00636">
    <property type="entry name" value="DNAJ_1"/>
    <property type="match status" value="1"/>
</dbReference>
<dbReference type="Pfam" id="PF23551">
    <property type="entry name" value="Zn_ribbon_20"/>
    <property type="match status" value="1"/>
</dbReference>
<dbReference type="AlphaFoldDB" id="A0A1U8G769"/>
<evidence type="ECO:0000256" key="1">
    <source>
        <dbReference type="SAM" id="MobiDB-lite"/>
    </source>
</evidence>
<evidence type="ECO:0000313" key="4">
    <source>
        <dbReference type="Proteomes" id="UP000222542"/>
    </source>
</evidence>
<dbReference type="PROSITE" id="PS50076">
    <property type="entry name" value="DNAJ_2"/>
    <property type="match status" value="1"/>
</dbReference>
<dbReference type="InterPro" id="IPR024593">
    <property type="entry name" value="DUF3444"/>
</dbReference>
<dbReference type="InterPro" id="IPR036869">
    <property type="entry name" value="J_dom_sf"/>
</dbReference>
<dbReference type="STRING" id="4072.A0A1U8G769"/>
<dbReference type="PRINTS" id="PR00625">
    <property type="entry name" value="JDOMAIN"/>
</dbReference>
<proteinExistence type="predicted"/>
<organism evidence="3 4">
    <name type="scientific">Capsicum annuum</name>
    <name type="common">Capsicum pepper</name>
    <dbReference type="NCBI Taxonomy" id="4072"/>
    <lineage>
        <taxon>Eukaryota</taxon>
        <taxon>Viridiplantae</taxon>
        <taxon>Streptophyta</taxon>
        <taxon>Embryophyta</taxon>
        <taxon>Tracheophyta</taxon>
        <taxon>Spermatophyta</taxon>
        <taxon>Magnoliopsida</taxon>
        <taxon>eudicotyledons</taxon>
        <taxon>Gunneridae</taxon>
        <taxon>Pentapetalae</taxon>
        <taxon>asterids</taxon>
        <taxon>lamiids</taxon>
        <taxon>Solanales</taxon>
        <taxon>Solanaceae</taxon>
        <taxon>Solanoideae</taxon>
        <taxon>Capsiceae</taxon>
        <taxon>Capsicum</taxon>
    </lineage>
</organism>
<reference evidence="3 4" key="1">
    <citation type="journal article" date="2014" name="Nat. Genet.">
        <title>Genome sequence of the hot pepper provides insights into the evolution of pungency in Capsicum species.</title>
        <authorList>
            <person name="Kim S."/>
            <person name="Park M."/>
            <person name="Yeom S.I."/>
            <person name="Kim Y.M."/>
            <person name="Lee J.M."/>
            <person name="Lee H.A."/>
            <person name="Seo E."/>
            <person name="Choi J."/>
            <person name="Cheong K."/>
            <person name="Kim K.T."/>
            <person name="Jung K."/>
            <person name="Lee G.W."/>
            <person name="Oh S.K."/>
            <person name="Bae C."/>
            <person name="Kim S.B."/>
            <person name="Lee H.Y."/>
            <person name="Kim S.Y."/>
            <person name="Kim M.S."/>
            <person name="Kang B.C."/>
            <person name="Jo Y.D."/>
            <person name="Yang H.B."/>
            <person name="Jeong H.J."/>
            <person name="Kang W.H."/>
            <person name="Kwon J.K."/>
            <person name="Shin C."/>
            <person name="Lim J.Y."/>
            <person name="Park J.H."/>
            <person name="Huh J.H."/>
            <person name="Kim J.S."/>
            <person name="Kim B.D."/>
            <person name="Cohen O."/>
            <person name="Paran I."/>
            <person name="Suh M.C."/>
            <person name="Lee S.B."/>
            <person name="Kim Y.K."/>
            <person name="Shin Y."/>
            <person name="Noh S.J."/>
            <person name="Park J."/>
            <person name="Seo Y.S."/>
            <person name="Kwon S.Y."/>
            <person name="Kim H.A."/>
            <person name="Park J.M."/>
            <person name="Kim H.J."/>
            <person name="Choi S.B."/>
            <person name="Bosland P.W."/>
            <person name="Reeves G."/>
            <person name="Jo S.H."/>
            <person name="Lee B.W."/>
            <person name="Cho H.T."/>
            <person name="Choi H.S."/>
            <person name="Lee M.S."/>
            <person name="Yu Y."/>
            <person name="Do Choi Y."/>
            <person name="Park B.S."/>
            <person name="van Deynze A."/>
            <person name="Ashrafi H."/>
            <person name="Hill T."/>
            <person name="Kim W.T."/>
            <person name="Pai H.S."/>
            <person name="Ahn H.K."/>
            <person name="Yeam I."/>
            <person name="Giovannoni J.J."/>
            <person name="Rose J.K."/>
            <person name="Sorensen I."/>
            <person name="Lee S.J."/>
            <person name="Kim R.W."/>
            <person name="Choi I.Y."/>
            <person name="Choi B.S."/>
            <person name="Lim J.S."/>
            <person name="Lee Y.H."/>
            <person name="Choi D."/>
        </authorList>
    </citation>
    <scope>NUCLEOTIDE SEQUENCE [LARGE SCALE GENOMIC DNA]</scope>
    <source>
        <strain evidence="4">cv. CM334</strain>
    </source>
</reference>
<dbReference type="Gramene" id="PHT61803">
    <property type="protein sequence ID" value="PHT61803"/>
    <property type="gene ID" value="T459_34344"/>
</dbReference>
<dbReference type="SMART" id="SM00271">
    <property type="entry name" value="DnaJ"/>
    <property type="match status" value="1"/>
</dbReference>
<evidence type="ECO:0000313" key="3">
    <source>
        <dbReference type="EMBL" id="PHT61803.1"/>
    </source>
</evidence>
<comment type="caution">
    <text evidence="3">The sequence shown here is derived from an EMBL/GenBank/DDBJ whole genome shotgun (WGS) entry which is preliminary data.</text>
</comment>
<reference evidence="3 4" key="2">
    <citation type="journal article" date="2017" name="Genome Biol.">
        <title>New reference genome sequences of hot pepper reveal the massive evolution of plant disease-resistance genes by retroduplication.</title>
        <authorList>
            <person name="Kim S."/>
            <person name="Park J."/>
            <person name="Yeom S.I."/>
            <person name="Kim Y.M."/>
            <person name="Seo E."/>
            <person name="Kim K.T."/>
            <person name="Kim M.S."/>
            <person name="Lee J.M."/>
            <person name="Cheong K."/>
            <person name="Shin H.S."/>
            <person name="Kim S.B."/>
            <person name="Han K."/>
            <person name="Lee J."/>
            <person name="Park M."/>
            <person name="Lee H.A."/>
            <person name="Lee H.Y."/>
            <person name="Lee Y."/>
            <person name="Oh S."/>
            <person name="Lee J.H."/>
            <person name="Choi E."/>
            <person name="Choi E."/>
            <person name="Lee S.E."/>
            <person name="Jeon J."/>
            <person name="Kim H."/>
            <person name="Choi G."/>
            <person name="Song H."/>
            <person name="Lee J."/>
            <person name="Lee S.C."/>
            <person name="Kwon J.K."/>
            <person name="Lee H.Y."/>
            <person name="Koo N."/>
            <person name="Hong Y."/>
            <person name="Kim R.W."/>
            <person name="Kang W.H."/>
            <person name="Huh J.H."/>
            <person name="Kang B.C."/>
            <person name="Yang T.J."/>
            <person name="Lee Y.H."/>
            <person name="Bennetzen J.L."/>
            <person name="Choi D."/>
        </authorList>
    </citation>
    <scope>NUCLEOTIDE SEQUENCE [LARGE SCALE GENOMIC DNA]</scope>
    <source>
        <strain evidence="4">cv. CM334</strain>
    </source>
</reference>
<dbReference type="Gene3D" id="1.10.287.110">
    <property type="entry name" value="DnaJ domain"/>
    <property type="match status" value="1"/>
</dbReference>
<evidence type="ECO:0000259" key="2">
    <source>
        <dbReference type="PROSITE" id="PS50076"/>
    </source>
</evidence>
<dbReference type="EMBL" id="AYRZ02000116">
    <property type="protein sequence ID" value="PHT61803.1"/>
    <property type="molecule type" value="Genomic_DNA"/>
</dbReference>
<feature type="region of interest" description="Disordered" evidence="1">
    <location>
        <begin position="429"/>
        <end position="509"/>
    </location>
</feature>
<name>A0A1U8G769_CAPAN</name>
<dbReference type="PANTHER" id="PTHR44137:SF61">
    <property type="entry name" value="J DOMAIN-CONTAINING PROTEIN"/>
    <property type="match status" value="1"/>
</dbReference>
<feature type="region of interest" description="Disordered" evidence="1">
    <location>
        <begin position="747"/>
        <end position="804"/>
    </location>
</feature>
<dbReference type="Pfam" id="PF11926">
    <property type="entry name" value="DUF3444"/>
    <property type="match status" value="1"/>
</dbReference>
<dbReference type="InterPro" id="IPR056988">
    <property type="entry name" value="Zn_ribbon_pln"/>
</dbReference>
<dbReference type="Pfam" id="PF00226">
    <property type="entry name" value="DnaJ"/>
    <property type="match status" value="1"/>
</dbReference>
<protein>
    <recommendedName>
        <fullName evidence="2">J domain-containing protein</fullName>
    </recommendedName>
</protein>
<feature type="compositionally biased region" description="Basic and acidic residues" evidence="1">
    <location>
        <begin position="747"/>
        <end position="756"/>
    </location>
</feature>
<dbReference type="SMR" id="A0A1U8G769"/>
<sequence length="804" mass="90149">MRQLDHRVFLHLLVKSEGEDKVCLFAACQSCRQMECNKDEAVRAKTIAEQKLAEKDIAGAQKFALKAQNLFPGLDGLSQFLEVVAVYVAYEKKTDGEVDIYGVLSVEPSADNETIRKNYRRLALALHPDKNKSVGADGAFKIISEAWSLLSDRKKRMMYDNRHAARNASMQGNQHGFHNFSVHPANARCSTNVNVQPAPVAPHPSKPETFWTFCYQCQIRYEYFKIHLNKSIMCPRCHRPFYAREVGAPVKNQASSFPWFSRQQQQGTNYPVANEYSASGVKLPTASNSVETGFSGPGSTFRANIQQGHVVNKRATNGARPYVTTARQDAQSGQPAGGILKRHRAEAASTSSKADKMIKKRRAAEVKSKFQGKGKVNELAAKGGSSSQGNTHRSESLRAKPKSSGELSDLEIRSMLANKARMEISKKLKEWSTTAASRTSSKKEKEVEKKKQSIKSDLRRDRTAHAVAEDSKISREQENLPVFSAPSDLESEAKSMTVPDPDFHNFDKDRTEKSFDDKQVWAAYDDDDGMTRFYALIHKVISRKPFSVQLSWLNSRNNSELGPIDWVGSGFLKTSGNFRIGRHETSKTLNSFSHKVKWVKGAGGVIQIFPRKGDVWALYRHWSPKWNELTPDDIIHKYDMVEVLADYTEKEGVPVAPLVKAAGFTSVFRRHLDPTYLLRIPREEMFRFSHQVPSYLLTGQEAPNAPTGCWELDPAALPSELVRVMTEAEIEAHEKVSDTLNVERTCGESKEKEKSDVVGNNNVTKCDETHRDSKSVFKQPMATYSRKKKEKAEAGISESKGETS</sequence>
<dbReference type="CDD" id="cd06257">
    <property type="entry name" value="DnaJ"/>
    <property type="match status" value="1"/>
</dbReference>
<dbReference type="OMA" id="QENTYEA"/>
<feature type="compositionally biased region" description="Basic and acidic residues" evidence="1">
    <location>
        <begin position="441"/>
        <end position="478"/>
    </location>
</feature>
<dbReference type="KEGG" id="cann:107862731"/>
<gene>
    <name evidence="3" type="ORF">T459_34344</name>
</gene>
<accession>A0A1U8G769</accession>
<feature type="region of interest" description="Disordered" evidence="1">
    <location>
        <begin position="326"/>
        <end position="408"/>
    </location>
</feature>
<dbReference type="OrthoDB" id="66964at2759"/>
<dbReference type="Proteomes" id="UP000222542">
    <property type="component" value="Unassembled WGS sequence"/>
</dbReference>
<dbReference type="InterPro" id="IPR001623">
    <property type="entry name" value="DnaJ_domain"/>
</dbReference>
<accession>A0A1U8FXE7</accession>
<feature type="compositionally biased region" description="Basic and acidic residues" evidence="1">
    <location>
        <begin position="353"/>
        <end position="368"/>
    </location>
</feature>
<feature type="domain" description="J" evidence="2">
    <location>
        <begin position="99"/>
        <end position="163"/>
    </location>
</feature>
<feature type="compositionally biased region" description="Basic and acidic residues" evidence="1">
    <location>
        <begin position="765"/>
        <end position="775"/>
    </location>
</feature>
<dbReference type="InterPro" id="IPR018253">
    <property type="entry name" value="DnaJ_domain_CS"/>
</dbReference>
<keyword evidence="4" id="KW-1185">Reference proteome</keyword>